<keyword evidence="2" id="KW-1185">Reference proteome</keyword>
<proteinExistence type="predicted"/>
<accession>A0ABP7DQ40</accession>
<dbReference type="Proteomes" id="UP001500051">
    <property type="component" value="Unassembled WGS sequence"/>
</dbReference>
<name>A0ABP7DQ40_9ACTN</name>
<reference evidence="2" key="1">
    <citation type="journal article" date="2019" name="Int. J. Syst. Evol. Microbiol.">
        <title>The Global Catalogue of Microorganisms (GCM) 10K type strain sequencing project: providing services to taxonomists for standard genome sequencing and annotation.</title>
        <authorList>
            <consortium name="The Broad Institute Genomics Platform"/>
            <consortium name="The Broad Institute Genome Sequencing Center for Infectious Disease"/>
            <person name="Wu L."/>
            <person name="Ma J."/>
        </authorList>
    </citation>
    <scope>NUCLEOTIDE SEQUENCE [LARGE SCALE GENOMIC DNA]</scope>
    <source>
        <strain evidence="2">JCM 16548</strain>
    </source>
</reference>
<protein>
    <recommendedName>
        <fullName evidence="3">MftR C-terminal domain-containing protein</fullName>
    </recommendedName>
</protein>
<dbReference type="RefSeq" id="WP_344813009.1">
    <property type="nucleotide sequence ID" value="NZ_BAAAYX010000013.1"/>
</dbReference>
<dbReference type="EMBL" id="BAAAYX010000013">
    <property type="protein sequence ID" value="GAA3708368.1"/>
    <property type="molecule type" value="Genomic_DNA"/>
</dbReference>
<sequence>MHDLLQALSLAPRILAYRVQLGLTAHLAVSVFRTAFVRWIAAGEVQSMRALERDVLETLQALTSS</sequence>
<organism evidence="1 2">
    <name type="scientific">Microlunatus aurantiacus</name>
    <dbReference type="NCBI Taxonomy" id="446786"/>
    <lineage>
        <taxon>Bacteria</taxon>
        <taxon>Bacillati</taxon>
        <taxon>Actinomycetota</taxon>
        <taxon>Actinomycetes</taxon>
        <taxon>Propionibacteriales</taxon>
        <taxon>Propionibacteriaceae</taxon>
        <taxon>Microlunatus</taxon>
    </lineage>
</organism>
<gene>
    <name evidence="1" type="ORF">GCM10022204_27990</name>
</gene>
<evidence type="ECO:0000313" key="2">
    <source>
        <dbReference type="Proteomes" id="UP001500051"/>
    </source>
</evidence>
<evidence type="ECO:0000313" key="1">
    <source>
        <dbReference type="EMBL" id="GAA3708368.1"/>
    </source>
</evidence>
<evidence type="ECO:0008006" key="3">
    <source>
        <dbReference type="Google" id="ProtNLM"/>
    </source>
</evidence>
<comment type="caution">
    <text evidence="1">The sequence shown here is derived from an EMBL/GenBank/DDBJ whole genome shotgun (WGS) entry which is preliminary data.</text>
</comment>